<accession>A0A6B0U751</accession>
<evidence type="ECO:0000256" key="1">
    <source>
        <dbReference type="SAM" id="SignalP"/>
    </source>
</evidence>
<protein>
    <submittedName>
        <fullName evidence="2">Putative secreted protein</fullName>
    </submittedName>
</protein>
<reference evidence="2" key="1">
    <citation type="submission" date="2019-12" db="EMBL/GenBank/DDBJ databases">
        <title>An insight into the sialome of adult female Ixodes ricinus ticks feeding for 6 days.</title>
        <authorList>
            <person name="Perner J."/>
            <person name="Ribeiro J.M.C."/>
        </authorList>
    </citation>
    <scope>NUCLEOTIDE SEQUENCE</scope>
    <source>
        <strain evidence="2">Semi-engorged</strain>
        <tissue evidence="2">Salivary glands</tissue>
    </source>
</reference>
<proteinExistence type="predicted"/>
<feature type="chain" id="PRO_5025594316" evidence="1">
    <location>
        <begin position="24"/>
        <end position="90"/>
    </location>
</feature>
<name>A0A6B0U751_IXORI</name>
<sequence length="90" mass="9823">MSCSVLAPSWVFAFTSCVHYTSCDEDQGTGTDGVPAMDALVRRRATGKSIYRCRLCVRTFRSRSASPRLARGRIAPVGRSMTPFNSAFGL</sequence>
<keyword evidence="1" id="KW-0732">Signal</keyword>
<dbReference type="AlphaFoldDB" id="A0A6B0U751"/>
<dbReference type="EMBL" id="GIFC01004128">
    <property type="protein sequence ID" value="MXU86211.1"/>
    <property type="molecule type" value="Transcribed_RNA"/>
</dbReference>
<evidence type="ECO:0000313" key="2">
    <source>
        <dbReference type="EMBL" id="MXU86211.1"/>
    </source>
</evidence>
<organism evidence="2">
    <name type="scientific">Ixodes ricinus</name>
    <name type="common">Common tick</name>
    <name type="synonym">Acarus ricinus</name>
    <dbReference type="NCBI Taxonomy" id="34613"/>
    <lineage>
        <taxon>Eukaryota</taxon>
        <taxon>Metazoa</taxon>
        <taxon>Ecdysozoa</taxon>
        <taxon>Arthropoda</taxon>
        <taxon>Chelicerata</taxon>
        <taxon>Arachnida</taxon>
        <taxon>Acari</taxon>
        <taxon>Parasitiformes</taxon>
        <taxon>Ixodida</taxon>
        <taxon>Ixodoidea</taxon>
        <taxon>Ixodidae</taxon>
        <taxon>Ixodinae</taxon>
        <taxon>Ixodes</taxon>
    </lineage>
</organism>
<feature type="signal peptide" evidence="1">
    <location>
        <begin position="1"/>
        <end position="23"/>
    </location>
</feature>